<dbReference type="RefSeq" id="WP_329405425.1">
    <property type="nucleotide sequence ID" value="NZ_CP109441.1"/>
</dbReference>
<reference evidence="2" key="1">
    <citation type="submission" date="2022-10" db="EMBL/GenBank/DDBJ databases">
        <title>The complete genomes of actinobacterial strains from the NBC collection.</title>
        <authorList>
            <person name="Joergensen T.S."/>
            <person name="Alvarez Arevalo M."/>
            <person name="Sterndorff E.B."/>
            <person name="Faurdal D."/>
            <person name="Vuksanovic O."/>
            <person name="Mourched A.-S."/>
            <person name="Charusanti P."/>
            <person name="Shaw S."/>
            <person name="Blin K."/>
            <person name="Weber T."/>
        </authorList>
    </citation>
    <scope>NUCLEOTIDE SEQUENCE</scope>
    <source>
        <strain evidence="2">NBC_01482</strain>
    </source>
</reference>
<evidence type="ECO:0000313" key="2">
    <source>
        <dbReference type="EMBL" id="WUV42807.1"/>
    </source>
</evidence>
<evidence type="ECO:0000256" key="1">
    <source>
        <dbReference type="SAM" id="MobiDB-lite"/>
    </source>
</evidence>
<protein>
    <submittedName>
        <fullName evidence="2">Uncharacterized protein</fullName>
    </submittedName>
</protein>
<feature type="region of interest" description="Disordered" evidence="1">
    <location>
        <begin position="1"/>
        <end position="30"/>
    </location>
</feature>
<name>A0ABZ1YHV4_9NOCA</name>
<dbReference type="EMBL" id="CP109441">
    <property type="protein sequence ID" value="WUV42807.1"/>
    <property type="molecule type" value="Genomic_DNA"/>
</dbReference>
<sequence>MKQFGTRPRDEGHEEATVFGDPPCPPKVGWDMPVDVMERYLEALHAHEWTDTEQPEGEGAQ</sequence>
<keyword evidence="3" id="KW-1185">Reference proteome</keyword>
<accession>A0ABZ1YHV4</accession>
<dbReference type="Proteomes" id="UP001432062">
    <property type="component" value="Chromosome"/>
</dbReference>
<feature type="compositionally biased region" description="Basic and acidic residues" evidence="1">
    <location>
        <begin position="7"/>
        <end position="16"/>
    </location>
</feature>
<gene>
    <name evidence="2" type="ORF">OG563_26550</name>
</gene>
<proteinExistence type="predicted"/>
<evidence type="ECO:0000313" key="3">
    <source>
        <dbReference type="Proteomes" id="UP001432062"/>
    </source>
</evidence>
<organism evidence="2 3">
    <name type="scientific">Nocardia vinacea</name>
    <dbReference type="NCBI Taxonomy" id="96468"/>
    <lineage>
        <taxon>Bacteria</taxon>
        <taxon>Bacillati</taxon>
        <taxon>Actinomycetota</taxon>
        <taxon>Actinomycetes</taxon>
        <taxon>Mycobacteriales</taxon>
        <taxon>Nocardiaceae</taxon>
        <taxon>Nocardia</taxon>
    </lineage>
</organism>